<evidence type="ECO:0000313" key="3">
    <source>
        <dbReference type="EMBL" id="CEF62766.1"/>
    </source>
</evidence>
<evidence type="ECO:0000313" key="5">
    <source>
        <dbReference type="WBParaSite" id="SRAE_1000103600.1"/>
    </source>
</evidence>
<dbReference type="STRING" id="34506.A0A090KZC3"/>
<feature type="transmembrane region" description="Helical" evidence="1">
    <location>
        <begin position="5"/>
        <end position="29"/>
    </location>
</feature>
<accession>A0A090KZC3</accession>
<dbReference type="SUPFAM" id="SSF81321">
    <property type="entry name" value="Family A G protein-coupled receptor-like"/>
    <property type="match status" value="1"/>
</dbReference>
<dbReference type="WormBase" id="SRAE_1000103600">
    <property type="protein sequence ID" value="SRP09884"/>
    <property type="gene ID" value="WBGene00257636"/>
</dbReference>
<feature type="transmembrane region" description="Helical" evidence="1">
    <location>
        <begin position="168"/>
        <end position="189"/>
    </location>
</feature>
<keyword evidence="4" id="KW-1185">Reference proteome</keyword>
<dbReference type="WBParaSite" id="SRAE_1000103600.1">
    <property type="protein sequence ID" value="SRAE_1000103600.1"/>
    <property type="gene ID" value="WBGene00257636"/>
</dbReference>
<keyword evidence="1" id="KW-0812">Transmembrane</keyword>
<evidence type="ECO:0000313" key="6">
    <source>
        <dbReference type="WormBase" id="SRAE_1000103600"/>
    </source>
</evidence>
<dbReference type="GeneID" id="36375131"/>
<feature type="domain" description="7TM GPCR serpentine receptor class x (Srx)" evidence="2">
    <location>
        <begin position="2"/>
        <end position="220"/>
    </location>
</feature>
<dbReference type="OMA" id="NISLIAC"/>
<dbReference type="AlphaFoldDB" id="A0A090KZC3"/>
<dbReference type="PANTHER" id="PTHR23017">
    <property type="entry name" value="SERPENTINE RECEPTOR, CLASS X"/>
    <property type="match status" value="1"/>
</dbReference>
<feature type="transmembrane region" description="Helical" evidence="1">
    <location>
        <begin position="124"/>
        <end position="147"/>
    </location>
</feature>
<dbReference type="PANTHER" id="PTHR23017:SF3">
    <property type="entry name" value="G-PROTEIN COUPLED RECEPTORS FAMILY 1 PROFILE DOMAIN-CONTAINING PROTEIN"/>
    <property type="match status" value="1"/>
</dbReference>
<gene>
    <name evidence="3 5 6" type="ORF">SRAE_1000103600</name>
</gene>
<dbReference type="InterPro" id="IPR019430">
    <property type="entry name" value="7TM_GPCR_serpentine_rcpt_Srx"/>
</dbReference>
<reference evidence="3 4" key="1">
    <citation type="submission" date="2014-09" db="EMBL/GenBank/DDBJ databases">
        <authorList>
            <person name="Martin A.A."/>
        </authorList>
    </citation>
    <scope>NUCLEOTIDE SEQUENCE</scope>
    <source>
        <strain evidence="4">ED321</strain>
        <strain evidence="3">ED321 Heterogonic</strain>
    </source>
</reference>
<proteinExistence type="predicted"/>
<keyword evidence="3" id="KW-0675">Receptor</keyword>
<keyword evidence="1" id="KW-1133">Transmembrane helix</keyword>
<keyword evidence="1" id="KW-0472">Membrane</keyword>
<dbReference type="EMBL" id="LN609528">
    <property type="protein sequence ID" value="CEF62766.1"/>
    <property type="molecule type" value="Genomic_DNA"/>
</dbReference>
<feature type="transmembrane region" description="Helical" evidence="1">
    <location>
        <begin position="209"/>
        <end position="228"/>
    </location>
</feature>
<organism evidence="3">
    <name type="scientific">Strongyloides ratti</name>
    <name type="common">Parasitic roundworm</name>
    <dbReference type="NCBI Taxonomy" id="34506"/>
    <lineage>
        <taxon>Eukaryota</taxon>
        <taxon>Metazoa</taxon>
        <taxon>Ecdysozoa</taxon>
        <taxon>Nematoda</taxon>
        <taxon>Chromadorea</taxon>
        <taxon>Rhabditida</taxon>
        <taxon>Tylenchina</taxon>
        <taxon>Panagrolaimomorpha</taxon>
        <taxon>Strongyloidoidea</taxon>
        <taxon>Strongyloididae</taxon>
        <taxon>Strongyloides</taxon>
    </lineage>
</organism>
<dbReference type="CTD" id="36375131"/>
<feature type="transmembrane region" description="Helical" evidence="1">
    <location>
        <begin position="35"/>
        <end position="53"/>
    </location>
</feature>
<dbReference type="OrthoDB" id="5825164at2759"/>
<evidence type="ECO:0000256" key="1">
    <source>
        <dbReference type="SAM" id="Phobius"/>
    </source>
</evidence>
<feature type="transmembrane region" description="Helical" evidence="1">
    <location>
        <begin position="74"/>
        <end position="94"/>
    </location>
</feature>
<protein>
    <submittedName>
        <fullName evidence="3 5">7TM GPCR, serpentine receptor class x (Srx) family-containing protein</fullName>
    </submittedName>
</protein>
<dbReference type="Pfam" id="PF10328">
    <property type="entry name" value="7TM_GPCR_Srx"/>
    <property type="match status" value="1"/>
</dbReference>
<evidence type="ECO:0000259" key="2">
    <source>
        <dbReference type="Pfam" id="PF10328"/>
    </source>
</evidence>
<dbReference type="Gene3D" id="1.20.1070.10">
    <property type="entry name" value="Rhodopsin 7-helix transmembrane proteins"/>
    <property type="match status" value="1"/>
</dbReference>
<dbReference type="RefSeq" id="XP_024501968.1">
    <property type="nucleotide sequence ID" value="XM_024647940.1"/>
</dbReference>
<name>A0A090KZC3_STRRB</name>
<sequence>MFGNLIVLVVDILWVPLKMFNLINLPYIIEDRVGQVILIGWYCAEFSHLLLSLNRFFAITAPLAYQKIFSTKNTVYLTYLNVILSCCMIIPYSFHNICTFYFDKYFWVYLETTLCNIFSKIQDFGLGIIMGLLVLSIDVITFTIYLCKKERKKSGITKNNIDIRQIRIFFQTVLANISLIACCTQFHIIAPYYVGTGSMEFVLTTFQWMEYHSLSGFILGICYRDLYLHLKKIFLRPKIVPTKVKIFVNAVTVATDSNEKK</sequence>
<evidence type="ECO:0000313" key="4">
    <source>
        <dbReference type="Proteomes" id="UP000035682"/>
    </source>
</evidence>
<reference evidence="5" key="2">
    <citation type="submission" date="2020-12" db="UniProtKB">
        <authorList>
            <consortium name="WormBaseParasite"/>
        </authorList>
    </citation>
    <scope>IDENTIFICATION</scope>
</reference>
<dbReference type="Proteomes" id="UP000035682">
    <property type="component" value="Unplaced"/>
</dbReference>